<dbReference type="OrthoDB" id="3777129at2"/>
<protein>
    <recommendedName>
        <fullName evidence="4">Conjugal transfer protein</fullName>
    </recommendedName>
</protein>
<accession>A0A553K408</accession>
<reference evidence="2 3" key="1">
    <citation type="submission" date="2019-07" db="EMBL/GenBank/DDBJ databases">
        <authorList>
            <person name="Zhou L.-Y."/>
        </authorList>
    </citation>
    <scope>NUCLEOTIDE SEQUENCE [LARGE SCALE GENOMIC DNA]</scope>
    <source>
        <strain evidence="2 3">YIM 101269</strain>
    </source>
</reference>
<keyword evidence="1" id="KW-0472">Membrane</keyword>
<evidence type="ECO:0000256" key="1">
    <source>
        <dbReference type="SAM" id="Phobius"/>
    </source>
</evidence>
<keyword evidence="1" id="KW-1133">Transmembrane helix</keyword>
<organism evidence="2 3">
    <name type="scientific">Tessaracoccus rhinocerotis</name>
    <dbReference type="NCBI Taxonomy" id="1689449"/>
    <lineage>
        <taxon>Bacteria</taxon>
        <taxon>Bacillati</taxon>
        <taxon>Actinomycetota</taxon>
        <taxon>Actinomycetes</taxon>
        <taxon>Propionibacteriales</taxon>
        <taxon>Propionibacteriaceae</taxon>
        <taxon>Tessaracoccus</taxon>
    </lineage>
</organism>
<comment type="caution">
    <text evidence="2">The sequence shown here is derived from an EMBL/GenBank/DDBJ whole genome shotgun (WGS) entry which is preliminary data.</text>
</comment>
<dbReference type="RefSeq" id="WP_143936502.1">
    <property type="nucleotide sequence ID" value="NZ_VKKG01000001.1"/>
</dbReference>
<dbReference type="AlphaFoldDB" id="A0A553K408"/>
<sequence>MDDYQHKDAYPWTWEPAAAAAVVLGCIGVLSLQLGRSTALLVSGAGIWWPAPQQLLISTWGISQGNLAAGLPNTVTTTSQNELAWILAALFAAVMCAGGGWLLWRLRGHASAKGMASTEQATQLLGLVRLRKSRRIIRPDVYGSMPR</sequence>
<evidence type="ECO:0000313" key="3">
    <source>
        <dbReference type="Proteomes" id="UP000317638"/>
    </source>
</evidence>
<evidence type="ECO:0000313" key="2">
    <source>
        <dbReference type="EMBL" id="TRY19414.1"/>
    </source>
</evidence>
<dbReference type="PROSITE" id="PS51257">
    <property type="entry name" value="PROKAR_LIPOPROTEIN"/>
    <property type="match status" value="1"/>
</dbReference>
<feature type="transmembrane region" description="Helical" evidence="1">
    <location>
        <begin position="83"/>
        <end position="104"/>
    </location>
</feature>
<evidence type="ECO:0008006" key="4">
    <source>
        <dbReference type="Google" id="ProtNLM"/>
    </source>
</evidence>
<keyword evidence="3" id="KW-1185">Reference proteome</keyword>
<gene>
    <name evidence="2" type="ORF">FOJ82_00405</name>
</gene>
<proteinExistence type="predicted"/>
<dbReference type="EMBL" id="VKKG01000001">
    <property type="protein sequence ID" value="TRY19414.1"/>
    <property type="molecule type" value="Genomic_DNA"/>
</dbReference>
<keyword evidence="1" id="KW-0812">Transmembrane</keyword>
<name>A0A553K408_9ACTN</name>
<dbReference type="Proteomes" id="UP000317638">
    <property type="component" value="Unassembled WGS sequence"/>
</dbReference>
<feature type="transmembrane region" description="Helical" evidence="1">
    <location>
        <begin position="12"/>
        <end position="32"/>
    </location>
</feature>
<feature type="transmembrane region" description="Helical" evidence="1">
    <location>
        <begin position="39"/>
        <end position="63"/>
    </location>
</feature>